<accession>A0A6J4JDI5</accession>
<keyword evidence="3" id="KW-0732">Signal</keyword>
<keyword evidence="2" id="KW-0472">Membrane</keyword>
<evidence type="ECO:0000256" key="2">
    <source>
        <dbReference type="SAM" id="Phobius"/>
    </source>
</evidence>
<reference evidence="4" key="1">
    <citation type="submission" date="2020-02" db="EMBL/GenBank/DDBJ databases">
        <authorList>
            <person name="Meier V. D."/>
        </authorList>
    </citation>
    <scope>NUCLEOTIDE SEQUENCE</scope>
    <source>
        <strain evidence="4">AVDCRST_MAG41</strain>
    </source>
</reference>
<dbReference type="InterPro" id="IPR013783">
    <property type="entry name" value="Ig-like_fold"/>
</dbReference>
<feature type="chain" id="PRO_5026941803" description="Secreted protein" evidence="3">
    <location>
        <begin position="29"/>
        <end position="710"/>
    </location>
</feature>
<evidence type="ECO:0000256" key="1">
    <source>
        <dbReference type="SAM" id="MobiDB-lite"/>
    </source>
</evidence>
<keyword evidence="2" id="KW-0812">Transmembrane</keyword>
<protein>
    <recommendedName>
        <fullName evidence="5">Secreted protein</fullName>
    </recommendedName>
</protein>
<sequence>MSERVRTLGAATLAAVALAAGLPVPALAAPGDLLPVTVTLERLEPRDLRPDTPITVTALLRNTGPADTGPVTLRLRRGQVLDTRGELQAADTDPPFTTAAGAPQQDLPESLAPGASRRVTYETTPADLALYGSSSIGVYPLALTVQAADTGAELGRVQTLLPYLPADTAPTRIALLWPLLDRPRRVTGTPAGEPELFANDLLAKSVATGGRLDGLLTAAERVPADVRLTLLIDPETIEALSRMTTGYRVVADGRTAVGRGGPTAARWLARLRAVAPRHLVVATPYADPDLVALERGGDGTTGRFQRPDLDATARVLGRPVDTRVSWPPDGQLTDTALDDVVAQGVSAVVLDPSALPQAPDPESLDRTPSGVSPLPALSGQAVALVSDPTVQSLVNSGALRRNGFAGGPRLAEQRLLAELAMITAEGPNDGRTLVLTPPRRWDPPPGYATALAADLGRLSWLTSVDALTAAGSTPPVERGALAYPPAAARREVPATQIGTLRTVRGRVADFRGALDNADATAQLGPYGDALRRAGSAAWRDNPASGRKYVDELLRRIDTLRGEVTMSSPATGDYTLASADSPLLVTLENRLAVPVNVRLRLATPAGFTTSDVGVVRIPAGDKRTVKVPAQVGRTGTFAVRGQLTTPAGGPLGGEITVSVRSTAYGGLALGITGLAFAVLVGAVLFRLVRRLRARGRPEPVAAGGPADRSRG</sequence>
<keyword evidence="2" id="KW-1133">Transmembrane helix</keyword>
<evidence type="ECO:0008006" key="5">
    <source>
        <dbReference type="Google" id="ProtNLM"/>
    </source>
</evidence>
<evidence type="ECO:0000256" key="3">
    <source>
        <dbReference type="SAM" id="SignalP"/>
    </source>
</evidence>
<feature type="compositionally biased region" description="Low complexity" evidence="1">
    <location>
        <begin position="89"/>
        <end position="103"/>
    </location>
</feature>
<feature type="region of interest" description="Disordered" evidence="1">
    <location>
        <begin position="87"/>
        <end position="111"/>
    </location>
</feature>
<gene>
    <name evidence="4" type="ORF">AVDCRST_MAG41-3195</name>
</gene>
<name>A0A6J4JDI5_9ACTN</name>
<dbReference type="Gene3D" id="2.60.40.10">
    <property type="entry name" value="Immunoglobulins"/>
    <property type="match status" value="1"/>
</dbReference>
<feature type="signal peptide" evidence="3">
    <location>
        <begin position="1"/>
        <end position="28"/>
    </location>
</feature>
<dbReference type="AlphaFoldDB" id="A0A6J4JDI5"/>
<evidence type="ECO:0000313" key="4">
    <source>
        <dbReference type="EMBL" id="CAA9275284.1"/>
    </source>
</evidence>
<dbReference type="GO" id="GO:0005975">
    <property type="term" value="P:carbohydrate metabolic process"/>
    <property type="evidence" value="ECO:0007669"/>
    <property type="project" value="UniProtKB-ARBA"/>
</dbReference>
<dbReference type="InterPro" id="IPR046112">
    <property type="entry name" value="DUF6049"/>
</dbReference>
<feature type="transmembrane region" description="Helical" evidence="2">
    <location>
        <begin position="663"/>
        <end position="687"/>
    </location>
</feature>
<dbReference type="EMBL" id="CADCTP010000291">
    <property type="protein sequence ID" value="CAA9275284.1"/>
    <property type="molecule type" value="Genomic_DNA"/>
</dbReference>
<proteinExistence type="predicted"/>
<organism evidence="4">
    <name type="scientific">uncultured Mycobacteriales bacterium</name>
    <dbReference type="NCBI Taxonomy" id="581187"/>
    <lineage>
        <taxon>Bacteria</taxon>
        <taxon>Bacillati</taxon>
        <taxon>Actinomycetota</taxon>
        <taxon>Actinomycetes</taxon>
        <taxon>Mycobacteriales</taxon>
        <taxon>environmental samples</taxon>
    </lineage>
</organism>
<dbReference type="Pfam" id="PF19516">
    <property type="entry name" value="DUF6049"/>
    <property type="match status" value="1"/>
</dbReference>